<dbReference type="GO" id="GO:0015159">
    <property type="term" value="F:polysaccharide transmembrane transporter activity"/>
    <property type="evidence" value="ECO:0007669"/>
    <property type="project" value="InterPro"/>
</dbReference>
<dbReference type="InterPro" id="IPR049712">
    <property type="entry name" value="Poly_export"/>
</dbReference>
<name>T1BJN9_9ZZZZ</name>
<sequence length="163" mass="17732">MPRDVITVFNLTASREQIIQPILHAIRAESTAEQPEQAVTVKGQVNVPGKYPLEPGMHIAGLIRAGGGLANGAYTGRAELTRYYVGPHGVRHTMIYPINLAQALAGNPQANVRLEPYDVLTVAEVSQWGRQPTVILKGQVRFPGTYTIRPGETLKSVIERPGD</sequence>
<organism evidence="2">
    <name type="scientific">mine drainage metagenome</name>
    <dbReference type="NCBI Taxonomy" id="410659"/>
    <lineage>
        <taxon>unclassified sequences</taxon>
        <taxon>metagenomes</taxon>
        <taxon>ecological metagenomes</taxon>
    </lineage>
</organism>
<gene>
    <name evidence="2" type="ORF">B1A_05087</name>
</gene>
<dbReference type="InterPro" id="IPR019554">
    <property type="entry name" value="Soluble_ligand-bd"/>
</dbReference>
<comment type="caution">
    <text evidence="2">The sequence shown here is derived from an EMBL/GenBank/DDBJ whole genome shotgun (WGS) entry which is preliminary data.</text>
</comment>
<dbReference type="PANTHER" id="PTHR33619:SF3">
    <property type="entry name" value="POLYSACCHARIDE EXPORT PROTEIN GFCE-RELATED"/>
    <property type="match status" value="1"/>
</dbReference>
<reference evidence="2" key="2">
    <citation type="journal article" date="2014" name="ISME J.">
        <title>Microbial stratification in low pH oxic and suboxic macroscopic growths along an acid mine drainage.</title>
        <authorList>
            <person name="Mendez-Garcia C."/>
            <person name="Mesa V."/>
            <person name="Sprenger R.R."/>
            <person name="Richter M."/>
            <person name="Diez M.S."/>
            <person name="Solano J."/>
            <person name="Bargiela R."/>
            <person name="Golyshina O.V."/>
            <person name="Manteca A."/>
            <person name="Ramos J.L."/>
            <person name="Gallego J.R."/>
            <person name="Llorente I."/>
            <person name="Martins Dos Santos V.A."/>
            <person name="Jensen O.N."/>
            <person name="Pelaez A.I."/>
            <person name="Sanchez J."/>
            <person name="Ferrer M."/>
        </authorList>
    </citation>
    <scope>NUCLEOTIDE SEQUENCE</scope>
</reference>
<dbReference type="AlphaFoldDB" id="T1BJN9"/>
<dbReference type="Pfam" id="PF10531">
    <property type="entry name" value="SLBB"/>
    <property type="match status" value="1"/>
</dbReference>
<dbReference type="Gene3D" id="3.10.560.10">
    <property type="entry name" value="Outer membrane lipoprotein wza domain like"/>
    <property type="match status" value="1"/>
</dbReference>
<evidence type="ECO:0000313" key="2">
    <source>
        <dbReference type="EMBL" id="EQD73171.1"/>
    </source>
</evidence>
<accession>T1BJN9</accession>
<protein>
    <submittedName>
        <fullName evidence="2">Polysaccharide biosynthesis/export domain-containing protein</fullName>
    </submittedName>
</protein>
<evidence type="ECO:0000259" key="1">
    <source>
        <dbReference type="Pfam" id="PF10531"/>
    </source>
</evidence>
<proteinExistence type="predicted"/>
<feature type="domain" description="Soluble ligand binding" evidence="1">
    <location>
        <begin position="39"/>
        <end position="83"/>
    </location>
</feature>
<dbReference type="PANTHER" id="PTHR33619">
    <property type="entry name" value="POLYSACCHARIDE EXPORT PROTEIN GFCE-RELATED"/>
    <property type="match status" value="1"/>
</dbReference>
<dbReference type="EMBL" id="AUZX01003709">
    <property type="protein sequence ID" value="EQD73171.1"/>
    <property type="molecule type" value="Genomic_DNA"/>
</dbReference>
<reference evidence="2" key="1">
    <citation type="submission" date="2013-08" db="EMBL/GenBank/DDBJ databases">
        <authorList>
            <person name="Mendez C."/>
            <person name="Richter M."/>
            <person name="Ferrer M."/>
            <person name="Sanchez J."/>
        </authorList>
    </citation>
    <scope>NUCLEOTIDE SEQUENCE</scope>
</reference>